<protein>
    <submittedName>
        <fullName evidence="2">Lipopolysaccharide export LptBFGC system permease protein LptF</fullName>
    </submittedName>
</protein>
<keyword evidence="1" id="KW-1133">Transmembrane helix</keyword>
<dbReference type="EMBL" id="JACJHX010000004">
    <property type="protein sequence ID" value="MBA9026523.1"/>
    <property type="molecule type" value="Genomic_DNA"/>
</dbReference>
<organism evidence="2 3">
    <name type="scientific">Peribacillus huizhouensis</name>
    <dbReference type="NCBI Taxonomy" id="1501239"/>
    <lineage>
        <taxon>Bacteria</taxon>
        <taxon>Bacillati</taxon>
        <taxon>Bacillota</taxon>
        <taxon>Bacilli</taxon>
        <taxon>Bacillales</taxon>
        <taxon>Bacillaceae</taxon>
        <taxon>Peribacillus</taxon>
    </lineage>
</organism>
<keyword evidence="3" id="KW-1185">Reference proteome</keyword>
<dbReference type="RefSeq" id="WP_182502344.1">
    <property type="nucleotide sequence ID" value="NZ_JACJHX010000004.1"/>
</dbReference>
<dbReference type="Proteomes" id="UP000626697">
    <property type="component" value="Unassembled WGS sequence"/>
</dbReference>
<sequence length="135" mass="15778">MNFDADYKIEKKKTHKKILKVFFILGLLFAGIIAYGVNWVFFDWSRFKDELINKSTSPNGTYTVNAYLSNGGATVSYAVLGEIVFNKENKRSKKIYWQYREEIAEIEWIDDNTVIINNVQLKLPNETYDYRSGIK</sequence>
<accession>A0ABR6CND6</accession>
<evidence type="ECO:0000313" key="2">
    <source>
        <dbReference type="EMBL" id="MBA9026523.1"/>
    </source>
</evidence>
<gene>
    <name evidence="2" type="ORF">HNP81_001808</name>
</gene>
<keyword evidence="1" id="KW-0812">Transmembrane</keyword>
<proteinExistence type="predicted"/>
<evidence type="ECO:0000313" key="3">
    <source>
        <dbReference type="Proteomes" id="UP000626697"/>
    </source>
</evidence>
<name>A0ABR6CND6_9BACI</name>
<comment type="caution">
    <text evidence="2">The sequence shown here is derived from an EMBL/GenBank/DDBJ whole genome shotgun (WGS) entry which is preliminary data.</text>
</comment>
<feature type="transmembrane region" description="Helical" evidence="1">
    <location>
        <begin position="62"/>
        <end position="85"/>
    </location>
</feature>
<feature type="transmembrane region" description="Helical" evidence="1">
    <location>
        <begin position="21"/>
        <end position="42"/>
    </location>
</feature>
<evidence type="ECO:0000256" key="1">
    <source>
        <dbReference type="SAM" id="Phobius"/>
    </source>
</evidence>
<dbReference type="Pfam" id="PF17428">
    <property type="entry name" value="DUF5412"/>
    <property type="match status" value="1"/>
</dbReference>
<reference evidence="2 3" key="1">
    <citation type="submission" date="2020-08" db="EMBL/GenBank/DDBJ databases">
        <title>Genomic Encyclopedia of Type Strains, Phase IV (KMG-IV): sequencing the most valuable type-strain genomes for metagenomic binning, comparative biology and taxonomic classification.</title>
        <authorList>
            <person name="Goeker M."/>
        </authorList>
    </citation>
    <scope>NUCLEOTIDE SEQUENCE [LARGE SCALE GENOMIC DNA]</scope>
    <source>
        <strain evidence="2 3">DSM 105481</strain>
    </source>
</reference>
<dbReference type="InterPro" id="IPR035406">
    <property type="entry name" value="DUF5412"/>
</dbReference>
<keyword evidence="1" id="KW-0472">Membrane</keyword>